<dbReference type="Pfam" id="PF07992">
    <property type="entry name" value="Pyr_redox_2"/>
    <property type="match status" value="1"/>
</dbReference>
<dbReference type="RefSeq" id="WP_259093782.1">
    <property type="nucleotide sequence ID" value="NZ_CP130454.1"/>
</dbReference>
<evidence type="ECO:0000259" key="1">
    <source>
        <dbReference type="Pfam" id="PF07992"/>
    </source>
</evidence>
<accession>A0ABT2EJU2</accession>
<dbReference type="PANTHER" id="PTHR42783">
    <property type="entry name" value="GLUTAMATE SYNTHASE [NADPH] SMALL CHAIN"/>
    <property type="match status" value="1"/>
</dbReference>
<dbReference type="Gene3D" id="3.50.50.60">
    <property type="entry name" value="FAD/NAD(P)-binding domain"/>
    <property type="match status" value="2"/>
</dbReference>
<evidence type="ECO:0000259" key="2">
    <source>
        <dbReference type="Pfam" id="PF14691"/>
    </source>
</evidence>
<dbReference type="PRINTS" id="PR00419">
    <property type="entry name" value="ADXRDTASE"/>
</dbReference>
<feature type="domain" description="Dihydroprymidine dehydrogenase" evidence="2">
    <location>
        <begin position="21"/>
        <end position="123"/>
    </location>
</feature>
<organism evidence="3 4">
    <name type="scientific">Candidatus Fervidibacter sacchari</name>
    <dbReference type="NCBI Taxonomy" id="1448929"/>
    <lineage>
        <taxon>Bacteria</taxon>
        <taxon>Candidatus Fervidibacterota</taxon>
        <taxon>Candidatus Fervidibacter</taxon>
    </lineage>
</organism>
<reference evidence="3 4" key="1">
    <citation type="submission" date="2022-08" db="EMBL/GenBank/DDBJ databases">
        <title>Bacterial and archaeal communities from various locations to study Microbial Dark Matter (Phase II).</title>
        <authorList>
            <person name="Stepanauskas R."/>
        </authorList>
    </citation>
    <scope>NUCLEOTIDE SEQUENCE [LARGE SCALE GENOMIC DNA]</scope>
    <source>
        <strain evidence="3 4">PD1</strain>
    </source>
</reference>
<dbReference type="Pfam" id="PF14691">
    <property type="entry name" value="Fer4_20"/>
    <property type="match status" value="1"/>
</dbReference>
<dbReference type="PANTHER" id="PTHR42783:SF3">
    <property type="entry name" value="GLUTAMATE SYNTHASE [NADPH] SMALL CHAIN-RELATED"/>
    <property type="match status" value="1"/>
</dbReference>
<evidence type="ECO:0000313" key="4">
    <source>
        <dbReference type="Proteomes" id="UP001204798"/>
    </source>
</evidence>
<dbReference type="InterPro" id="IPR028261">
    <property type="entry name" value="DPD_II"/>
</dbReference>
<protein>
    <submittedName>
        <fullName evidence="3">Homotetrameric NADPH-dependent glutamate synthase</fullName>
    </submittedName>
</protein>
<name>A0ABT2EJU2_9BACT</name>
<sequence length="449" mass="49436">MERSVWKRVPVREVPPEERRLDFREVNLGYTPEDAIAEAARCIFCRRPFCVEACPFHQDVPGYLARIKEGDFVGAMQVILRDNPFPAVCGRVCPHPCESVCPRGKKGDPIAIAWLKRAAADYAPDVKFPEPAPPTGFRVAIVGAGPAGLTAAWQLRLKGHSVTVYEAMDYPGGMLYFGIPIFRLPREALKADLERLNALGIEWRLGVKLGEHITLEELQQQYDAVLLAIGALKQRWMNIPGEDLEGVWHVIDFVKAVNLGNPPDLKGKRVAVIGGGFSAIDAVRMAIRLGAEAFILYRRDREQMPASQEEVRHAEEEGVTIHFLVNPTRFIGENGRLVAIEVQRQQLGEPDESGRPRPVPIPGSEFIVPADVVVEAISQEVDLSCLPEPLRGRRVIAVNSENLQTSIPGVFAAGDAVTGPWDVPNAIASGHKAAQAIHEWLCSRQMAAV</sequence>
<feature type="domain" description="FAD/NAD(P)-binding" evidence="1">
    <location>
        <begin position="137"/>
        <end position="430"/>
    </location>
</feature>
<gene>
    <name evidence="3" type="ORF">M2350_000610</name>
</gene>
<proteinExistence type="predicted"/>
<dbReference type="InterPro" id="IPR023753">
    <property type="entry name" value="FAD/NAD-binding_dom"/>
</dbReference>
<dbReference type="Gene3D" id="3.40.50.720">
    <property type="entry name" value="NAD(P)-binding Rossmann-like Domain"/>
    <property type="match status" value="1"/>
</dbReference>
<dbReference type="Proteomes" id="UP001204798">
    <property type="component" value="Unassembled WGS sequence"/>
</dbReference>
<comment type="caution">
    <text evidence="3">The sequence shown here is derived from an EMBL/GenBank/DDBJ whole genome shotgun (WGS) entry which is preliminary data.</text>
</comment>
<dbReference type="InterPro" id="IPR009051">
    <property type="entry name" value="Helical_ferredxn"/>
</dbReference>
<keyword evidence="4" id="KW-1185">Reference proteome</keyword>
<dbReference type="EMBL" id="JANUCP010000001">
    <property type="protein sequence ID" value="MCS3918213.1"/>
    <property type="molecule type" value="Genomic_DNA"/>
</dbReference>
<evidence type="ECO:0000313" key="3">
    <source>
        <dbReference type="EMBL" id="MCS3918213.1"/>
    </source>
</evidence>
<dbReference type="SUPFAM" id="SSF51971">
    <property type="entry name" value="Nucleotide-binding domain"/>
    <property type="match status" value="1"/>
</dbReference>
<dbReference type="InterPro" id="IPR036188">
    <property type="entry name" value="FAD/NAD-bd_sf"/>
</dbReference>
<dbReference type="Gene3D" id="1.10.1060.10">
    <property type="entry name" value="Alpha-helical ferredoxin"/>
    <property type="match status" value="1"/>
</dbReference>
<dbReference type="SUPFAM" id="SSF46548">
    <property type="entry name" value="alpha-helical ferredoxin"/>
    <property type="match status" value="1"/>
</dbReference>